<dbReference type="SUPFAM" id="SSF54637">
    <property type="entry name" value="Thioesterase/thiol ester dehydrase-isomerase"/>
    <property type="match status" value="1"/>
</dbReference>
<evidence type="ECO:0000313" key="3">
    <source>
        <dbReference type="EMBL" id="GGE43339.1"/>
    </source>
</evidence>
<keyword evidence="4" id="KW-1185">Reference proteome</keyword>
<accession>A0A8J2YHS3</accession>
<dbReference type="PANTHER" id="PTHR42856:SF1">
    <property type="entry name" value="ACYL-COENZYME A THIOESTERASE PAAI"/>
    <property type="match status" value="1"/>
</dbReference>
<dbReference type="PANTHER" id="PTHR42856">
    <property type="entry name" value="ACYL-COENZYME A THIOESTERASE PAAI"/>
    <property type="match status" value="1"/>
</dbReference>
<dbReference type="InterPro" id="IPR052723">
    <property type="entry name" value="Acyl-CoA_thioesterase_PaaI"/>
</dbReference>
<protein>
    <recommendedName>
        <fullName evidence="2">Thioesterase domain-containing protein</fullName>
    </recommendedName>
</protein>
<reference evidence="3" key="2">
    <citation type="submission" date="2020-09" db="EMBL/GenBank/DDBJ databases">
        <authorList>
            <person name="Sun Q."/>
            <person name="Sedlacek I."/>
        </authorList>
    </citation>
    <scope>NUCLEOTIDE SEQUENCE</scope>
    <source>
        <strain evidence="3">CCM 7684</strain>
    </source>
</reference>
<dbReference type="EMBL" id="BMCP01000002">
    <property type="protein sequence ID" value="GGE43339.1"/>
    <property type="molecule type" value="Genomic_DNA"/>
</dbReference>
<dbReference type="AlphaFoldDB" id="A0A8J2YHS3"/>
<evidence type="ECO:0000259" key="2">
    <source>
        <dbReference type="Pfam" id="PF03061"/>
    </source>
</evidence>
<dbReference type="InterPro" id="IPR006683">
    <property type="entry name" value="Thioestr_dom"/>
</dbReference>
<reference evidence="3" key="1">
    <citation type="journal article" date="2014" name="Int. J. Syst. Evol. Microbiol.">
        <title>Complete genome sequence of Corynebacterium casei LMG S-19264T (=DSM 44701T), isolated from a smear-ripened cheese.</title>
        <authorList>
            <consortium name="US DOE Joint Genome Institute (JGI-PGF)"/>
            <person name="Walter F."/>
            <person name="Albersmeier A."/>
            <person name="Kalinowski J."/>
            <person name="Ruckert C."/>
        </authorList>
    </citation>
    <scope>NUCLEOTIDE SEQUENCE</scope>
    <source>
        <strain evidence="3">CCM 7684</strain>
    </source>
</reference>
<dbReference type="Gene3D" id="3.10.129.10">
    <property type="entry name" value="Hotdog Thioesterase"/>
    <property type="match status" value="1"/>
</dbReference>
<comment type="caution">
    <text evidence="3">The sequence shown here is derived from an EMBL/GenBank/DDBJ whole genome shotgun (WGS) entry which is preliminary data.</text>
</comment>
<keyword evidence="1" id="KW-0378">Hydrolase</keyword>
<name>A0A8J2YHS3_9RHOB</name>
<dbReference type="InterPro" id="IPR003736">
    <property type="entry name" value="PAAI_dom"/>
</dbReference>
<evidence type="ECO:0000256" key="1">
    <source>
        <dbReference type="ARBA" id="ARBA00022801"/>
    </source>
</evidence>
<sequence>MLMQETSVQDQPHYSGSAFLEFVGTQLEEWRDGYVRISLELKPHHLNRAGVVHGGLLSTLMDHAGGFCGLWCSVPGNRRVGMTLSMTCNFIAQSKTGVLTAVGERVRGGGKIYFSKTAVYTADGLLVATSTNVHRYRSGSESVEGTPPA</sequence>
<feature type="domain" description="Thioesterase" evidence="2">
    <location>
        <begin position="50"/>
        <end position="127"/>
    </location>
</feature>
<proteinExistence type="predicted"/>
<dbReference type="InterPro" id="IPR029069">
    <property type="entry name" value="HotDog_dom_sf"/>
</dbReference>
<dbReference type="Pfam" id="PF03061">
    <property type="entry name" value="4HBT"/>
    <property type="match status" value="1"/>
</dbReference>
<gene>
    <name evidence="3" type="ORF">GCM10007276_20750</name>
</gene>
<dbReference type="GO" id="GO:0016289">
    <property type="term" value="F:acyl-CoA hydrolase activity"/>
    <property type="evidence" value="ECO:0007669"/>
    <property type="project" value="TreeGrafter"/>
</dbReference>
<dbReference type="CDD" id="cd03443">
    <property type="entry name" value="PaaI_thioesterase"/>
    <property type="match status" value="1"/>
</dbReference>
<dbReference type="Proteomes" id="UP000602745">
    <property type="component" value="Unassembled WGS sequence"/>
</dbReference>
<evidence type="ECO:0000313" key="4">
    <source>
        <dbReference type="Proteomes" id="UP000602745"/>
    </source>
</evidence>
<organism evidence="3 4">
    <name type="scientific">Agaricicola taiwanensis</name>
    <dbReference type="NCBI Taxonomy" id="591372"/>
    <lineage>
        <taxon>Bacteria</taxon>
        <taxon>Pseudomonadati</taxon>
        <taxon>Pseudomonadota</taxon>
        <taxon>Alphaproteobacteria</taxon>
        <taxon>Rhodobacterales</taxon>
        <taxon>Paracoccaceae</taxon>
        <taxon>Agaricicola</taxon>
    </lineage>
</organism>
<dbReference type="NCBIfam" id="TIGR00369">
    <property type="entry name" value="unchar_dom_1"/>
    <property type="match status" value="1"/>
</dbReference>